<accession>A0A834I346</accession>
<reference evidence="1" key="1">
    <citation type="submission" date="2020-08" db="EMBL/GenBank/DDBJ databases">
        <title>Genome sequencing and assembly of the red palm weevil Rhynchophorus ferrugineus.</title>
        <authorList>
            <person name="Dias G.B."/>
            <person name="Bergman C.M."/>
            <person name="Manee M."/>
        </authorList>
    </citation>
    <scope>NUCLEOTIDE SEQUENCE</scope>
    <source>
        <strain evidence="1">AA-2017</strain>
        <tissue evidence="1">Whole larva</tissue>
    </source>
</reference>
<dbReference type="AlphaFoldDB" id="A0A834I346"/>
<comment type="caution">
    <text evidence="1">The sequence shown here is derived from an EMBL/GenBank/DDBJ whole genome shotgun (WGS) entry which is preliminary data.</text>
</comment>
<keyword evidence="2" id="KW-1185">Reference proteome</keyword>
<gene>
    <name evidence="1" type="ORF">GWI33_015534</name>
</gene>
<proteinExistence type="predicted"/>
<name>A0A834I346_RHYFE</name>
<dbReference type="EMBL" id="JAACXV010013933">
    <property type="protein sequence ID" value="KAF7271612.1"/>
    <property type="molecule type" value="Genomic_DNA"/>
</dbReference>
<dbReference type="Proteomes" id="UP000625711">
    <property type="component" value="Unassembled WGS sequence"/>
</dbReference>
<sequence>MSVKRSCDRAPLDDLQNRLKRVRIDGNFGPLKNIVCDEVVMEPENLRLYALKRAWAKDGRKRHWTIIRKITTTKRRCICSETMIDSISSISLEDT</sequence>
<evidence type="ECO:0000313" key="2">
    <source>
        <dbReference type="Proteomes" id="UP000625711"/>
    </source>
</evidence>
<protein>
    <submittedName>
        <fullName evidence="1">Uncharacterized protein</fullName>
    </submittedName>
</protein>
<evidence type="ECO:0000313" key="1">
    <source>
        <dbReference type="EMBL" id="KAF7271612.1"/>
    </source>
</evidence>
<organism evidence="1 2">
    <name type="scientific">Rhynchophorus ferrugineus</name>
    <name type="common">Red palm weevil</name>
    <name type="synonym">Curculio ferrugineus</name>
    <dbReference type="NCBI Taxonomy" id="354439"/>
    <lineage>
        <taxon>Eukaryota</taxon>
        <taxon>Metazoa</taxon>
        <taxon>Ecdysozoa</taxon>
        <taxon>Arthropoda</taxon>
        <taxon>Hexapoda</taxon>
        <taxon>Insecta</taxon>
        <taxon>Pterygota</taxon>
        <taxon>Neoptera</taxon>
        <taxon>Endopterygota</taxon>
        <taxon>Coleoptera</taxon>
        <taxon>Polyphaga</taxon>
        <taxon>Cucujiformia</taxon>
        <taxon>Curculionidae</taxon>
        <taxon>Dryophthorinae</taxon>
        <taxon>Rhynchophorus</taxon>
    </lineage>
</organism>